<protein>
    <submittedName>
        <fullName evidence="1">Uncharacterized protein</fullName>
    </submittedName>
</protein>
<accession>A0A170XMX1</accession>
<proteinExistence type="predicted"/>
<name>A0A170XMX1_TRIIF</name>
<reference evidence="1" key="2">
    <citation type="journal article" date="2017" name="J. Med. Entomol.">
        <title>Transcriptome Analysis of the Triatoma infestans (Hemiptera: Reduviidae) Integument.</title>
        <authorList>
            <person name="Calderon-Fernandez G.M."/>
            <person name="Moriconi D.E."/>
            <person name="Dulbecco A.B."/>
            <person name="Juarez M.P."/>
        </authorList>
    </citation>
    <scope>NUCLEOTIDE SEQUENCE</scope>
    <source>
        <strain evidence="1">Int1</strain>
        <tissue evidence="1">Integument</tissue>
    </source>
</reference>
<evidence type="ECO:0000313" key="1">
    <source>
        <dbReference type="EMBL" id="JAR99029.1"/>
    </source>
</evidence>
<dbReference type="Pfam" id="PF14924">
    <property type="entry name" value="MAP10_N"/>
    <property type="match status" value="1"/>
</dbReference>
<feature type="non-terminal residue" evidence="1">
    <location>
        <position position="1"/>
    </location>
</feature>
<organism evidence="1">
    <name type="scientific">Triatoma infestans</name>
    <name type="common">Assassin bug</name>
    <dbReference type="NCBI Taxonomy" id="30076"/>
    <lineage>
        <taxon>Eukaryota</taxon>
        <taxon>Metazoa</taxon>
        <taxon>Ecdysozoa</taxon>
        <taxon>Arthropoda</taxon>
        <taxon>Hexapoda</taxon>
        <taxon>Insecta</taxon>
        <taxon>Pterygota</taxon>
        <taxon>Neoptera</taxon>
        <taxon>Paraneoptera</taxon>
        <taxon>Hemiptera</taxon>
        <taxon>Heteroptera</taxon>
        <taxon>Panheteroptera</taxon>
        <taxon>Cimicomorpha</taxon>
        <taxon>Reduviidae</taxon>
        <taxon>Triatominae</taxon>
        <taxon>Triatoma</taxon>
    </lineage>
</organism>
<feature type="non-terminal residue" evidence="1">
    <location>
        <position position="378"/>
    </location>
</feature>
<dbReference type="AlphaFoldDB" id="A0A170XMX1"/>
<reference evidence="1" key="1">
    <citation type="submission" date="2016-04" db="EMBL/GenBank/DDBJ databases">
        <authorList>
            <person name="Calderon-Fernandez G.M.Sr."/>
        </authorList>
    </citation>
    <scope>NUCLEOTIDE SEQUENCE</scope>
    <source>
        <strain evidence="1">Int1</strain>
        <tissue evidence="1">Integument</tissue>
    </source>
</reference>
<sequence>YEKTTIDPDLLSQLQDTNVRFKFFDFPAIDIGEVDFCQTGEGFDNSEVTFKSGKSVLFALPDVPGPARQTFDINVTVSRKIATKKQSAKEENTEAAIEWKLHDLGKTVIHLGDSFINLLEATAYEGICPASRTVRDSYPFTDANGVVVGYVTVFVRLSCFGKIIVTQFQADVLEDKSFCFRGGEDETAPAASEVQIPDQRQHYGAGEPQMMPMMPPFMPSMPLTGAQTVKVPLKKRPIVSKCGRVPSDIVSSDSEGQKKGPYCLHRSCPQGYPRPPWFNGKGKLSGAAGGRNYTGPLVGSAGFKGDDIVFQTSHPLYPSKPANVNHDAVFKVNQEPDQPRQNVQLVSQKFTPEIDDENDIFLLKFDKQDSDNKPAKLI</sequence>
<dbReference type="EMBL" id="GEMB01004240">
    <property type="protein sequence ID" value="JAR99029.1"/>
    <property type="molecule type" value="Transcribed_RNA"/>
</dbReference>